<dbReference type="Proteomes" id="UP000316426">
    <property type="component" value="Chromosome"/>
</dbReference>
<proteinExistence type="predicted"/>
<name>A0A518K426_9BACT</name>
<evidence type="ECO:0000313" key="2">
    <source>
        <dbReference type="EMBL" id="QDV72527.1"/>
    </source>
</evidence>
<dbReference type="PROSITE" id="PS51257">
    <property type="entry name" value="PROKAR_LIPOPROTEIN"/>
    <property type="match status" value="1"/>
</dbReference>
<keyword evidence="1" id="KW-0732">Signal</keyword>
<evidence type="ECO:0008006" key="4">
    <source>
        <dbReference type="Google" id="ProtNLM"/>
    </source>
</evidence>
<evidence type="ECO:0000313" key="3">
    <source>
        <dbReference type="Proteomes" id="UP000316426"/>
    </source>
</evidence>
<dbReference type="RefSeq" id="WP_145107869.1">
    <property type="nucleotide sequence ID" value="NZ_CP036349.1"/>
</dbReference>
<sequence length="173" mass="18329" precursor="true">MAPLRSLLFVAGCVALLACAGCSELRTSSGLGTGSVASTPADFELAPAGVVSEQMAALAEWRNDATASGRVFSFASPGNRVITGPLERFEKLVDSSPYVALTDNQGYAVGRAVKKGDAATVLVTLIDRSGTLVAYRFYLSRQEDESQHRWMTDAVYRFTPSEAGADQTVSPTI</sequence>
<reference evidence="2 3" key="1">
    <citation type="submission" date="2019-02" db="EMBL/GenBank/DDBJ databases">
        <title>Deep-cultivation of Planctomycetes and their phenomic and genomic characterization uncovers novel biology.</title>
        <authorList>
            <person name="Wiegand S."/>
            <person name="Jogler M."/>
            <person name="Boedeker C."/>
            <person name="Pinto D."/>
            <person name="Vollmers J."/>
            <person name="Rivas-Marin E."/>
            <person name="Kohn T."/>
            <person name="Peeters S.H."/>
            <person name="Heuer A."/>
            <person name="Rast P."/>
            <person name="Oberbeckmann S."/>
            <person name="Bunk B."/>
            <person name="Jeske O."/>
            <person name="Meyerdierks A."/>
            <person name="Storesund J.E."/>
            <person name="Kallscheuer N."/>
            <person name="Luecker S."/>
            <person name="Lage O.M."/>
            <person name="Pohl T."/>
            <person name="Merkel B.J."/>
            <person name="Hornburger P."/>
            <person name="Mueller R.-W."/>
            <person name="Bruemmer F."/>
            <person name="Labrenz M."/>
            <person name="Spormann A.M."/>
            <person name="Op den Camp H."/>
            <person name="Overmann J."/>
            <person name="Amann R."/>
            <person name="Jetten M.S.M."/>
            <person name="Mascher T."/>
            <person name="Medema M.H."/>
            <person name="Devos D.P."/>
            <person name="Kaster A.-K."/>
            <person name="Ovreas L."/>
            <person name="Rohde M."/>
            <person name="Galperin M.Y."/>
            <person name="Jogler C."/>
        </authorList>
    </citation>
    <scope>NUCLEOTIDE SEQUENCE [LARGE SCALE GENOMIC DNA]</scope>
    <source>
        <strain evidence="2 3">Spa11</strain>
    </source>
</reference>
<gene>
    <name evidence="2" type="ORF">Spa11_07050</name>
</gene>
<keyword evidence="3" id="KW-1185">Reference proteome</keyword>
<dbReference type="AlphaFoldDB" id="A0A518K426"/>
<dbReference type="EMBL" id="CP036349">
    <property type="protein sequence ID" value="QDV72527.1"/>
    <property type="molecule type" value="Genomic_DNA"/>
</dbReference>
<dbReference type="Pfam" id="PF16156">
    <property type="entry name" value="DUF4864"/>
    <property type="match status" value="1"/>
</dbReference>
<organism evidence="2 3">
    <name type="scientific">Botrimarina mediterranea</name>
    <dbReference type="NCBI Taxonomy" id="2528022"/>
    <lineage>
        <taxon>Bacteria</taxon>
        <taxon>Pseudomonadati</taxon>
        <taxon>Planctomycetota</taxon>
        <taxon>Planctomycetia</taxon>
        <taxon>Pirellulales</taxon>
        <taxon>Lacipirellulaceae</taxon>
        <taxon>Botrimarina</taxon>
    </lineage>
</organism>
<dbReference type="KEGG" id="bmei:Spa11_07050"/>
<feature type="signal peptide" evidence="1">
    <location>
        <begin position="1"/>
        <end position="20"/>
    </location>
</feature>
<dbReference type="InterPro" id="IPR032347">
    <property type="entry name" value="DUF4864"/>
</dbReference>
<feature type="chain" id="PRO_5021860878" description="DUF4864 domain-containing protein" evidence="1">
    <location>
        <begin position="21"/>
        <end position="173"/>
    </location>
</feature>
<protein>
    <recommendedName>
        <fullName evidence="4">DUF4864 domain-containing protein</fullName>
    </recommendedName>
</protein>
<evidence type="ECO:0000256" key="1">
    <source>
        <dbReference type="SAM" id="SignalP"/>
    </source>
</evidence>
<accession>A0A518K426</accession>